<feature type="non-terminal residue" evidence="3">
    <location>
        <position position="70"/>
    </location>
</feature>
<comment type="caution">
    <text evidence="3">The sequence shown here is derived from an EMBL/GenBank/DDBJ whole genome shotgun (WGS) entry which is preliminary data.</text>
</comment>
<protein>
    <submittedName>
        <fullName evidence="3">Uncharacterized protein</fullName>
    </submittedName>
</protein>
<reference evidence="3 4" key="1">
    <citation type="journal article" date="2019" name="Sci. Rep.">
        <title>Orb-weaving spider Araneus ventricosus genome elucidates the spidroin gene catalogue.</title>
        <authorList>
            <person name="Kono N."/>
            <person name="Nakamura H."/>
            <person name="Ohtoshi R."/>
            <person name="Moran D.A.P."/>
            <person name="Shinohara A."/>
            <person name="Yoshida Y."/>
            <person name="Fujiwara M."/>
            <person name="Mori M."/>
            <person name="Tomita M."/>
            <person name="Arakawa K."/>
        </authorList>
    </citation>
    <scope>NUCLEOTIDE SEQUENCE [LARGE SCALE GENOMIC DNA]</scope>
</reference>
<evidence type="ECO:0000313" key="1">
    <source>
        <dbReference type="EMBL" id="GBN58393.1"/>
    </source>
</evidence>
<accession>A0A4Y2Q872</accession>
<dbReference type="Proteomes" id="UP000499080">
    <property type="component" value="Unassembled WGS sequence"/>
</dbReference>
<gene>
    <name evidence="3" type="ORF">AVEN_218600_1</name>
    <name evidence="1" type="ORF">AVEN_40848_1</name>
    <name evidence="2" type="ORF">AVEN_95073_1</name>
</gene>
<evidence type="ECO:0000313" key="4">
    <source>
        <dbReference type="Proteomes" id="UP000499080"/>
    </source>
</evidence>
<sequence length="70" mass="7598">MSGRQIIKRALASPGCIVMVGRRVFPPMIARTSYGRGQVVAGDGYLDSDLSTRAIAAVVFQMTRMLRHCG</sequence>
<dbReference type="AlphaFoldDB" id="A0A4Y2Q872"/>
<dbReference type="EMBL" id="BGPR01219001">
    <property type="protein sequence ID" value="GBN58438.1"/>
    <property type="molecule type" value="Genomic_DNA"/>
</dbReference>
<keyword evidence="4" id="KW-1185">Reference proteome</keyword>
<evidence type="ECO:0000313" key="3">
    <source>
        <dbReference type="EMBL" id="GBN58486.1"/>
    </source>
</evidence>
<dbReference type="EMBL" id="BGPR01219027">
    <property type="protein sequence ID" value="GBN58486.1"/>
    <property type="molecule type" value="Genomic_DNA"/>
</dbReference>
<organism evidence="3 4">
    <name type="scientific">Araneus ventricosus</name>
    <name type="common">Orbweaver spider</name>
    <name type="synonym">Epeira ventricosa</name>
    <dbReference type="NCBI Taxonomy" id="182803"/>
    <lineage>
        <taxon>Eukaryota</taxon>
        <taxon>Metazoa</taxon>
        <taxon>Ecdysozoa</taxon>
        <taxon>Arthropoda</taxon>
        <taxon>Chelicerata</taxon>
        <taxon>Arachnida</taxon>
        <taxon>Araneae</taxon>
        <taxon>Araneomorphae</taxon>
        <taxon>Entelegynae</taxon>
        <taxon>Araneoidea</taxon>
        <taxon>Araneidae</taxon>
        <taxon>Araneus</taxon>
    </lineage>
</organism>
<name>A0A4Y2Q872_ARAVE</name>
<proteinExistence type="predicted"/>
<evidence type="ECO:0000313" key="2">
    <source>
        <dbReference type="EMBL" id="GBN58438.1"/>
    </source>
</evidence>
<dbReference type="EMBL" id="BGPR01218985">
    <property type="protein sequence ID" value="GBN58393.1"/>
    <property type="molecule type" value="Genomic_DNA"/>
</dbReference>